<dbReference type="InterPro" id="IPR009080">
    <property type="entry name" value="tRNAsynth_Ia_anticodon-bd"/>
</dbReference>
<evidence type="ECO:0000313" key="1">
    <source>
        <dbReference type="EMBL" id="CAB4790098.1"/>
    </source>
</evidence>
<dbReference type="GO" id="GO:0005524">
    <property type="term" value="F:ATP binding"/>
    <property type="evidence" value="ECO:0007669"/>
    <property type="project" value="InterPro"/>
</dbReference>
<dbReference type="EMBL" id="CAEZZV010000237">
    <property type="protein sequence ID" value="CAB4790098.1"/>
    <property type="molecule type" value="Genomic_DNA"/>
</dbReference>
<dbReference type="SUPFAM" id="SSF47323">
    <property type="entry name" value="Anticodon-binding domain of a subclass of class I aminoacyl-tRNA synthetases"/>
    <property type="match status" value="1"/>
</dbReference>
<name>A0A6J6X4J6_9ZZZZ</name>
<dbReference type="GO" id="GO:0004812">
    <property type="term" value="F:aminoacyl-tRNA ligase activity"/>
    <property type="evidence" value="ECO:0007669"/>
    <property type="project" value="InterPro"/>
</dbReference>
<dbReference type="GO" id="GO:0006418">
    <property type="term" value="P:tRNA aminoacylation for protein translation"/>
    <property type="evidence" value="ECO:0007669"/>
    <property type="project" value="InterPro"/>
</dbReference>
<proteinExistence type="predicted"/>
<protein>
    <submittedName>
        <fullName evidence="1">Unannotated protein</fullName>
    </submittedName>
</protein>
<dbReference type="AlphaFoldDB" id="A0A6J6X4J6"/>
<organism evidence="1">
    <name type="scientific">freshwater metagenome</name>
    <dbReference type="NCBI Taxonomy" id="449393"/>
    <lineage>
        <taxon>unclassified sequences</taxon>
        <taxon>metagenomes</taxon>
        <taxon>ecological metagenomes</taxon>
    </lineage>
</organism>
<sequence length="115" mass="12059">MPFTTDTVWRWWQNGSVHTAAWPAVSELGAIGDSTILEPIGEILSQIRRSKTDAKTSQKAVVTEAVVTANAEVLAAFELGRLDLGEAGSVAHWVTIVAAGETSVSATLAPPDSGN</sequence>
<accession>A0A6J6X4J6</accession>
<reference evidence="1" key="1">
    <citation type="submission" date="2020-05" db="EMBL/GenBank/DDBJ databases">
        <authorList>
            <person name="Chiriac C."/>
            <person name="Salcher M."/>
            <person name="Ghai R."/>
            <person name="Kavagutti S V."/>
        </authorList>
    </citation>
    <scope>NUCLEOTIDE SEQUENCE</scope>
</reference>
<gene>
    <name evidence="1" type="ORF">UFOPK2921_01402</name>
</gene>